<proteinExistence type="predicted"/>
<dbReference type="GO" id="GO:0006790">
    <property type="term" value="P:sulfur compound metabolic process"/>
    <property type="evidence" value="ECO:0007669"/>
    <property type="project" value="TreeGrafter"/>
</dbReference>
<feature type="non-terminal residue" evidence="2">
    <location>
        <position position="1"/>
    </location>
</feature>
<evidence type="ECO:0000259" key="1">
    <source>
        <dbReference type="Pfam" id="PF00174"/>
    </source>
</evidence>
<dbReference type="InterPro" id="IPR014756">
    <property type="entry name" value="Ig_E-set"/>
</dbReference>
<organism evidence="2">
    <name type="scientific">uncultured Quadrisphaera sp</name>
    <dbReference type="NCBI Taxonomy" id="904978"/>
    <lineage>
        <taxon>Bacteria</taxon>
        <taxon>Bacillati</taxon>
        <taxon>Actinomycetota</taxon>
        <taxon>Actinomycetes</taxon>
        <taxon>Kineosporiales</taxon>
        <taxon>Kineosporiaceae</taxon>
        <taxon>Quadrisphaera</taxon>
        <taxon>environmental samples</taxon>
    </lineage>
</organism>
<dbReference type="Pfam" id="PF00174">
    <property type="entry name" value="Oxidored_molyb"/>
    <property type="match status" value="1"/>
</dbReference>
<accession>A0A6J4ND71</accession>
<dbReference type="Gene3D" id="3.90.420.10">
    <property type="entry name" value="Oxidoreductase, molybdopterin-binding domain"/>
    <property type="match status" value="1"/>
</dbReference>
<dbReference type="GO" id="GO:0020037">
    <property type="term" value="F:heme binding"/>
    <property type="evidence" value="ECO:0007669"/>
    <property type="project" value="TreeGrafter"/>
</dbReference>
<feature type="domain" description="Oxidoreductase molybdopterin-binding" evidence="1">
    <location>
        <begin position="77"/>
        <end position="228"/>
    </location>
</feature>
<dbReference type="SUPFAM" id="SSF81296">
    <property type="entry name" value="E set domains"/>
    <property type="match status" value="1"/>
</dbReference>
<dbReference type="PANTHER" id="PTHR19372">
    <property type="entry name" value="SULFITE REDUCTASE"/>
    <property type="match status" value="1"/>
</dbReference>
<dbReference type="InterPro" id="IPR000572">
    <property type="entry name" value="OxRdtase_Mopterin-bd_dom"/>
</dbReference>
<dbReference type="Gene3D" id="2.60.40.650">
    <property type="match status" value="1"/>
</dbReference>
<name>A0A6J4ND71_9ACTN</name>
<gene>
    <name evidence="2" type="ORF">AVDCRST_MAG35-69</name>
</gene>
<reference evidence="2" key="1">
    <citation type="submission" date="2020-02" db="EMBL/GenBank/DDBJ databases">
        <authorList>
            <person name="Meier V. D."/>
        </authorList>
    </citation>
    <scope>NUCLEOTIDE SEQUENCE</scope>
    <source>
        <strain evidence="2">AVDCRST_MAG35</strain>
    </source>
</reference>
<dbReference type="GO" id="GO:0008482">
    <property type="term" value="F:sulfite oxidase activity"/>
    <property type="evidence" value="ECO:0007669"/>
    <property type="project" value="TreeGrafter"/>
</dbReference>
<sequence length="352" mass="36764">SFLFLASAAGVLAAAGAVGGRLLTRVTQVAAAARDQVVLPPAASPLAPLPAGVQADLPGISAFTTPNAEFYRIDTALTVPQLDPSTWTLRIHGLVDEEVSVTYQDLLDADLVEADITLTCVSNVVGGDLAGNARWLGLPLHTLLARAGVQAGADMVLSTSSDGFSASTPLEVLTDEGGGALLAIGMNGEPLPLEHGFPVRMVVPGLYGYVSATKWVVDLEVTRFADATAYWTDRGWSELGPIKTASRIDVPAGFARLPAGRVAVGGVAWAQTRGITAVEVQVDDGEWRPAELATEANLETWRQWTYAWDAEPGSHTLRVRAVDGTGEVQTADRADPVPDGATGLHAVNVTVA</sequence>
<dbReference type="GO" id="GO:0043546">
    <property type="term" value="F:molybdopterin cofactor binding"/>
    <property type="evidence" value="ECO:0007669"/>
    <property type="project" value="TreeGrafter"/>
</dbReference>
<dbReference type="InterPro" id="IPR036374">
    <property type="entry name" value="OxRdtase_Mopterin-bd_sf"/>
</dbReference>
<protein>
    <submittedName>
        <fullName evidence="2">Probable sulfite oxidase</fullName>
    </submittedName>
</protein>
<dbReference type="SUPFAM" id="SSF56524">
    <property type="entry name" value="Oxidoreductase molybdopterin-binding domain"/>
    <property type="match status" value="1"/>
</dbReference>
<dbReference type="AlphaFoldDB" id="A0A6J4ND71"/>
<evidence type="ECO:0000313" key="2">
    <source>
        <dbReference type="EMBL" id="CAA9384895.1"/>
    </source>
</evidence>
<dbReference type="EMBL" id="CADCUY010000015">
    <property type="protein sequence ID" value="CAA9384895.1"/>
    <property type="molecule type" value="Genomic_DNA"/>
</dbReference>
<dbReference type="PANTHER" id="PTHR19372:SF7">
    <property type="entry name" value="SULFITE OXIDASE, MITOCHONDRIAL"/>
    <property type="match status" value="1"/>
</dbReference>